<name>A0A8H8CME4_PSICU</name>
<accession>A0A8H8CME4</accession>
<feature type="transmembrane region" description="Helical" evidence="1">
    <location>
        <begin position="130"/>
        <end position="154"/>
    </location>
</feature>
<gene>
    <name evidence="2" type="ORF">JR316_004366</name>
</gene>
<keyword evidence="1" id="KW-0812">Transmembrane</keyword>
<evidence type="ECO:0000256" key="1">
    <source>
        <dbReference type="SAM" id="Phobius"/>
    </source>
</evidence>
<protein>
    <submittedName>
        <fullName evidence="2">Uncharacterized protein</fullName>
    </submittedName>
</protein>
<reference evidence="2" key="1">
    <citation type="submission" date="2021-02" db="EMBL/GenBank/DDBJ databases">
        <title>Psilocybe cubensis genome.</title>
        <authorList>
            <person name="Mckernan K.J."/>
            <person name="Crawford S."/>
            <person name="Trippe A."/>
            <person name="Kane L.T."/>
            <person name="Mclaughlin S."/>
        </authorList>
    </citation>
    <scope>NUCLEOTIDE SEQUENCE [LARGE SCALE GENOMIC DNA]</scope>
    <source>
        <strain evidence="2">MGC-MH-2018</strain>
    </source>
</reference>
<keyword evidence="1" id="KW-1133">Transmembrane helix</keyword>
<evidence type="ECO:0000313" key="2">
    <source>
        <dbReference type="EMBL" id="KAG5169984.1"/>
    </source>
</evidence>
<sequence length="161" mass="17638">MMIFREGVQISKSSWPGNDEDAYAVAEAVLSPAKYALLQFLGYKLLNLTFSVNDSGLSSATSIKVGAWGGAVLTFVHLFVLASRRDNLRNDASIHHMVCKEMLCSAVGSIFGAMSCGLMNNLSIFATAGFIGPAVFLVILFGPICVAMAIRWIIERWWKRR</sequence>
<dbReference type="EMBL" id="JAFIQS010000004">
    <property type="protein sequence ID" value="KAG5169984.1"/>
    <property type="molecule type" value="Genomic_DNA"/>
</dbReference>
<dbReference type="AlphaFoldDB" id="A0A8H8CME4"/>
<feature type="transmembrane region" description="Helical" evidence="1">
    <location>
        <begin position="65"/>
        <end position="82"/>
    </location>
</feature>
<proteinExistence type="predicted"/>
<feature type="transmembrane region" description="Helical" evidence="1">
    <location>
        <begin position="103"/>
        <end position="124"/>
    </location>
</feature>
<comment type="caution">
    <text evidence="2">The sequence shown here is derived from an EMBL/GenBank/DDBJ whole genome shotgun (WGS) entry which is preliminary data.</text>
</comment>
<organism evidence="2">
    <name type="scientific">Psilocybe cubensis</name>
    <name type="common">Psychedelic mushroom</name>
    <name type="synonym">Stropharia cubensis</name>
    <dbReference type="NCBI Taxonomy" id="181762"/>
    <lineage>
        <taxon>Eukaryota</taxon>
        <taxon>Fungi</taxon>
        <taxon>Dikarya</taxon>
        <taxon>Basidiomycota</taxon>
        <taxon>Agaricomycotina</taxon>
        <taxon>Agaricomycetes</taxon>
        <taxon>Agaricomycetidae</taxon>
        <taxon>Agaricales</taxon>
        <taxon>Agaricineae</taxon>
        <taxon>Strophariaceae</taxon>
        <taxon>Psilocybe</taxon>
    </lineage>
</organism>
<keyword evidence="1" id="KW-0472">Membrane</keyword>